<evidence type="ECO:0000313" key="3">
    <source>
        <dbReference type="Proteomes" id="UP000594454"/>
    </source>
</evidence>
<keyword evidence="1" id="KW-0732">Signal</keyword>
<feature type="signal peptide" evidence="1">
    <location>
        <begin position="1"/>
        <end position="23"/>
    </location>
</feature>
<sequence>MAKAIRGRVWLLLFFIFAYSCHAKDLYTFNAYRVSCDQVSPKLAHNYSCFTRSINRTVKAHTIRITLLPNVTLNDMHLHMTYNQRINNAYRRTISDFEQDFCKFLDGNLRSPLIKILWPYLRKTSNMANRCPYSGLINITDLVFGDEYLPPALPEGYARLDIHVRNGKERTSVLCHPGDTKSFILTSN</sequence>
<dbReference type="SMART" id="SM00697">
    <property type="entry name" value="DM8"/>
    <property type="match status" value="1"/>
</dbReference>
<keyword evidence="3" id="KW-1185">Reference proteome</keyword>
<reference evidence="2 3" key="1">
    <citation type="submission" date="2020-11" db="EMBL/GenBank/DDBJ databases">
        <authorList>
            <person name="Wallbank WR R."/>
            <person name="Pardo Diaz C."/>
            <person name="Kozak K."/>
            <person name="Martin S."/>
            <person name="Jiggins C."/>
            <person name="Moest M."/>
            <person name="Warren A I."/>
            <person name="Generalovic N T."/>
            <person name="Byers J.R.P. K."/>
            <person name="Montejo-Kovacevich G."/>
            <person name="Yen C E."/>
        </authorList>
    </citation>
    <scope>NUCLEOTIDE SEQUENCE [LARGE SCALE GENOMIC DNA]</scope>
</reference>
<dbReference type="PANTHER" id="PTHR20898">
    <property type="entry name" value="DAEDALUS ON 3-RELATED-RELATED"/>
    <property type="match status" value="1"/>
</dbReference>
<dbReference type="PANTHER" id="PTHR20898:SF0">
    <property type="entry name" value="DAEDALUS ON 3-RELATED"/>
    <property type="match status" value="1"/>
</dbReference>
<feature type="chain" id="PRO_5031529171" evidence="1">
    <location>
        <begin position="24"/>
        <end position="188"/>
    </location>
</feature>
<dbReference type="FunCoup" id="A0A7R8V1E9">
    <property type="interactions" value="6"/>
</dbReference>
<dbReference type="AlphaFoldDB" id="A0A7R8V1E9"/>
<dbReference type="InterPro" id="IPR010512">
    <property type="entry name" value="DUF1091"/>
</dbReference>
<accession>A0A7R8V1E9</accession>
<name>A0A7R8V1E9_HERIL</name>
<dbReference type="Pfam" id="PF06477">
    <property type="entry name" value="DUF1091"/>
    <property type="match status" value="1"/>
</dbReference>
<evidence type="ECO:0000256" key="1">
    <source>
        <dbReference type="SAM" id="SignalP"/>
    </source>
</evidence>
<dbReference type="Proteomes" id="UP000594454">
    <property type="component" value="Chromosome 5"/>
</dbReference>
<evidence type="ECO:0000313" key="2">
    <source>
        <dbReference type="EMBL" id="CAD7089874.1"/>
    </source>
</evidence>
<proteinExistence type="predicted"/>
<dbReference type="InParanoid" id="A0A7R8V1E9"/>
<dbReference type="EMBL" id="LR899013">
    <property type="protein sequence ID" value="CAD7089874.1"/>
    <property type="molecule type" value="Genomic_DNA"/>
</dbReference>
<gene>
    <name evidence="2" type="ORF">HERILL_LOCUS12396</name>
</gene>
<dbReference type="PROSITE" id="PS51257">
    <property type="entry name" value="PROKAR_LIPOPROTEIN"/>
    <property type="match status" value="1"/>
</dbReference>
<organism evidence="2 3">
    <name type="scientific">Hermetia illucens</name>
    <name type="common">Black soldier fly</name>
    <dbReference type="NCBI Taxonomy" id="343691"/>
    <lineage>
        <taxon>Eukaryota</taxon>
        <taxon>Metazoa</taxon>
        <taxon>Ecdysozoa</taxon>
        <taxon>Arthropoda</taxon>
        <taxon>Hexapoda</taxon>
        <taxon>Insecta</taxon>
        <taxon>Pterygota</taxon>
        <taxon>Neoptera</taxon>
        <taxon>Endopterygota</taxon>
        <taxon>Diptera</taxon>
        <taxon>Brachycera</taxon>
        <taxon>Stratiomyomorpha</taxon>
        <taxon>Stratiomyidae</taxon>
        <taxon>Hermetiinae</taxon>
        <taxon>Hermetia</taxon>
    </lineage>
</organism>
<protein>
    <submittedName>
        <fullName evidence="2">Uncharacterized protein</fullName>
    </submittedName>
</protein>